<evidence type="ECO:0000313" key="2">
    <source>
        <dbReference type="EMBL" id="CAK5282735.1"/>
    </source>
</evidence>
<organism evidence="2 3">
    <name type="scientific">Mycena citricolor</name>
    <dbReference type="NCBI Taxonomy" id="2018698"/>
    <lineage>
        <taxon>Eukaryota</taxon>
        <taxon>Fungi</taxon>
        <taxon>Dikarya</taxon>
        <taxon>Basidiomycota</taxon>
        <taxon>Agaricomycotina</taxon>
        <taxon>Agaricomycetes</taxon>
        <taxon>Agaricomycetidae</taxon>
        <taxon>Agaricales</taxon>
        <taxon>Marasmiineae</taxon>
        <taxon>Mycenaceae</taxon>
        <taxon>Mycena</taxon>
    </lineage>
</organism>
<reference evidence="2" key="1">
    <citation type="submission" date="2023-11" db="EMBL/GenBank/DDBJ databases">
        <authorList>
            <person name="De Vega J J."/>
            <person name="De Vega J J."/>
        </authorList>
    </citation>
    <scope>NUCLEOTIDE SEQUENCE</scope>
</reference>
<dbReference type="EMBL" id="CAVNYO010000460">
    <property type="protein sequence ID" value="CAK5282735.1"/>
    <property type="molecule type" value="Genomic_DNA"/>
</dbReference>
<feature type="region of interest" description="Disordered" evidence="1">
    <location>
        <begin position="115"/>
        <end position="134"/>
    </location>
</feature>
<feature type="region of interest" description="Disordered" evidence="1">
    <location>
        <begin position="1"/>
        <end position="30"/>
    </location>
</feature>
<keyword evidence="3" id="KW-1185">Reference proteome</keyword>
<gene>
    <name evidence="2" type="ORF">MYCIT1_LOCUS34728</name>
</gene>
<evidence type="ECO:0000256" key="1">
    <source>
        <dbReference type="SAM" id="MobiDB-lite"/>
    </source>
</evidence>
<sequence>MAGPGQERLDDARRNEDFHKQAAAHARGKTVDFEEERHRLQQFILESQRKIAELERGEADLHGQIMDDQDQLQKLAGEAADARQVHDNDVRALHNQIHAREEEVEQLRQTIRRNARSKLPLDPAPVPASAGPSRPTVDLAIADVAKSLDVDADVLSKLMGVMELVNNGRARVMIGSTNGGGKQSKRKAQEKAAVAPQTGDLVKKAHAMMRQVTYQRFGCEQATDFIFHTPATEEEVEAFANDDQACIRKWQFDFSEGYTSSAWNMAGLIQREFLAYIAAEQLARYRGNWKQFQPKWDPSKDRMETRAEAIARGQVILFQRRMSSKTINAQHDKYNHCHNTVQSTITLKEEDGANNLATWKRMLDLLVLLGANGMSEEEERPRNPHGIQDSDV</sequence>
<proteinExistence type="predicted"/>
<name>A0AAD2HVH5_9AGAR</name>
<accession>A0AAD2HVH5</accession>
<evidence type="ECO:0000313" key="3">
    <source>
        <dbReference type="Proteomes" id="UP001295794"/>
    </source>
</evidence>
<protein>
    <submittedName>
        <fullName evidence="2">Uncharacterized protein</fullName>
    </submittedName>
</protein>
<dbReference type="Proteomes" id="UP001295794">
    <property type="component" value="Unassembled WGS sequence"/>
</dbReference>
<feature type="compositionally biased region" description="Basic and acidic residues" evidence="1">
    <location>
        <begin position="7"/>
        <end position="20"/>
    </location>
</feature>
<dbReference type="AlphaFoldDB" id="A0AAD2HVH5"/>
<comment type="caution">
    <text evidence="2">The sequence shown here is derived from an EMBL/GenBank/DDBJ whole genome shotgun (WGS) entry which is preliminary data.</text>
</comment>